<name>A0AC34G282_9BILA</name>
<dbReference type="WBParaSite" id="ES5_v2.g23710.t1">
    <property type="protein sequence ID" value="ES5_v2.g23710.t1"/>
    <property type="gene ID" value="ES5_v2.g23710"/>
</dbReference>
<protein>
    <submittedName>
        <fullName evidence="2">Uncharacterized protein</fullName>
    </submittedName>
</protein>
<accession>A0AC34G282</accession>
<organism evidence="1 2">
    <name type="scientific">Panagrolaimus sp. ES5</name>
    <dbReference type="NCBI Taxonomy" id="591445"/>
    <lineage>
        <taxon>Eukaryota</taxon>
        <taxon>Metazoa</taxon>
        <taxon>Ecdysozoa</taxon>
        <taxon>Nematoda</taxon>
        <taxon>Chromadorea</taxon>
        <taxon>Rhabditida</taxon>
        <taxon>Tylenchina</taxon>
        <taxon>Panagrolaimomorpha</taxon>
        <taxon>Panagrolaimoidea</taxon>
        <taxon>Panagrolaimidae</taxon>
        <taxon>Panagrolaimus</taxon>
    </lineage>
</organism>
<evidence type="ECO:0000313" key="2">
    <source>
        <dbReference type="WBParaSite" id="ES5_v2.g23710.t1"/>
    </source>
</evidence>
<evidence type="ECO:0000313" key="1">
    <source>
        <dbReference type="Proteomes" id="UP000887579"/>
    </source>
</evidence>
<reference evidence="2" key="1">
    <citation type="submission" date="2022-11" db="UniProtKB">
        <authorList>
            <consortium name="WormBaseParasite"/>
        </authorList>
    </citation>
    <scope>IDENTIFICATION</scope>
</reference>
<dbReference type="Proteomes" id="UP000887579">
    <property type="component" value="Unplaced"/>
</dbReference>
<proteinExistence type="predicted"/>
<sequence>MLAMKDREKMIQKGRGRIQRILTKLEMFKGSAVYLNVFISEYEKVYNVKLEHDLQLYFGKKSFTFVLTKYLKDLVTVHYSQADDNDEDKNSVENDAAKDSQLLKKEYTTGNGSGSYTSDESDND</sequence>